<sequence length="75" mass="8303">MSCTLLYDATRPWYNQAGGVNEFFCIIPAYEGVSDMEVLFKCVFIFTLGCQRINPSHSQCSTVATVCLESPLTAL</sequence>
<organism evidence="1">
    <name type="scientific">Anguilla anguilla</name>
    <name type="common">European freshwater eel</name>
    <name type="synonym">Muraena anguilla</name>
    <dbReference type="NCBI Taxonomy" id="7936"/>
    <lineage>
        <taxon>Eukaryota</taxon>
        <taxon>Metazoa</taxon>
        <taxon>Chordata</taxon>
        <taxon>Craniata</taxon>
        <taxon>Vertebrata</taxon>
        <taxon>Euteleostomi</taxon>
        <taxon>Actinopterygii</taxon>
        <taxon>Neopterygii</taxon>
        <taxon>Teleostei</taxon>
        <taxon>Anguilliformes</taxon>
        <taxon>Anguillidae</taxon>
        <taxon>Anguilla</taxon>
    </lineage>
</organism>
<proteinExistence type="predicted"/>
<dbReference type="EMBL" id="GBXM01011705">
    <property type="protein sequence ID" value="JAH96872.1"/>
    <property type="molecule type" value="Transcribed_RNA"/>
</dbReference>
<dbReference type="AlphaFoldDB" id="A0A0E9X2C9"/>
<protein>
    <submittedName>
        <fullName evidence="1">Uncharacterized protein</fullName>
    </submittedName>
</protein>
<name>A0A0E9X2C9_ANGAN</name>
<evidence type="ECO:0000313" key="1">
    <source>
        <dbReference type="EMBL" id="JAH96872.1"/>
    </source>
</evidence>
<accession>A0A0E9X2C9</accession>
<reference evidence="1" key="1">
    <citation type="submission" date="2014-11" db="EMBL/GenBank/DDBJ databases">
        <authorList>
            <person name="Amaro Gonzalez C."/>
        </authorList>
    </citation>
    <scope>NUCLEOTIDE SEQUENCE</scope>
</reference>
<reference evidence="1" key="2">
    <citation type="journal article" date="2015" name="Fish Shellfish Immunol.">
        <title>Early steps in the European eel (Anguilla anguilla)-Vibrio vulnificus interaction in the gills: Role of the RtxA13 toxin.</title>
        <authorList>
            <person name="Callol A."/>
            <person name="Pajuelo D."/>
            <person name="Ebbesson L."/>
            <person name="Teles M."/>
            <person name="MacKenzie S."/>
            <person name="Amaro C."/>
        </authorList>
    </citation>
    <scope>NUCLEOTIDE SEQUENCE</scope>
</reference>